<dbReference type="Proteomes" id="UP001292094">
    <property type="component" value="Unassembled WGS sequence"/>
</dbReference>
<evidence type="ECO:0000256" key="1">
    <source>
        <dbReference type="SAM" id="MobiDB-lite"/>
    </source>
</evidence>
<organism evidence="2 3">
    <name type="scientific">Petrolisthes manimaculis</name>
    <dbReference type="NCBI Taxonomy" id="1843537"/>
    <lineage>
        <taxon>Eukaryota</taxon>
        <taxon>Metazoa</taxon>
        <taxon>Ecdysozoa</taxon>
        <taxon>Arthropoda</taxon>
        <taxon>Crustacea</taxon>
        <taxon>Multicrustacea</taxon>
        <taxon>Malacostraca</taxon>
        <taxon>Eumalacostraca</taxon>
        <taxon>Eucarida</taxon>
        <taxon>Decapoda</taxon>
        <taxon>Pleocyemata</taxon>
        <taxon>Anomura</taxon>
        <taxon>Galatheoidea</taxon>
        <taxon>Porcellanidae</taxon>
        <taxon>Petrolisthes</taxon>
    </lineage>
</organism>
<comment type="caution">
    <text evidence="2">The sequence shown here is derived from an EMBL/GenBank/DDBJ whole genome shotgun (WGS) entry which is preliminary data.</text>
</comment>
<evidence type="ECO:0000313" key="3">
    <source>
        <dbReference type="Proteomes" id="UP001292094"/>
    </source>
</evidence>
<protein>
    <submittedName>
        <fullName evidence="2">Uncharacterized protein</fullName>
    </submittedName>
</protein>
<reference evidence="2" key="1">
    <citation type="submission" date="2023-11" db="EMBL/GenBank/DDBJ databases">
        <title>Genome assemblies of two species of porcelain crab, Petrolisthes cinctipes and Petrolisthes manimaculis (Anomura: Porcellanidae).</title>
        <authorList>
            <person name="Angst P."/>
        </authorList>
    </citation>
    <scope>NUCLEOTIDE SEQUENCE</scope>
    <source>
        <strain evidence="2">PB745_02</strain>
        <tissue evidence="2">Gill</tissue>
    </source>
</reference>
<dbReference type="EMBL" id="JAWZYT010004103">
    <property type="protein sequence ID" value="KAK4295319.1"/>
    <property type="molecule type" value="Genomic_DNA"/>
</dbReference>
<feature type="region of interest" description="Disordered" evidence="1">
    <location>
        <begin position="1"/>
        <end position="29"/>
    </location>
</feature>
<name>A0AAE1NTR9_9EUCA</name>
<keyword evidence="3" id="KW-1185">Reference proteome</keyword>
<accession>A0AAE1NTR9</accession>
<proteinExistence type="predicted"/>
<evidence type="ECO:0000313" key="2">
    <source>
        <dbReference type="EMBL" id="KAK4295319.1"/>
    </source>
</evidence>
<sequence length="120" mass="13051">MRTGAADQREETGGESEERHFSKRPTEGANLKKMCRSGVVVMREGCVEEGSWVGGVPNPLHTFSHHSPTLYLLNLHSPPPPPSLNTSSSSFTLLYSPPPPPPLFLLPLLRVDIPKGTKPA</sequence>
<dbReference type="AlphaFoldDB" id="A0AAE1NTR9"/>
<feature type="compositionally biased region" description="Basic and acidic residues" evidence="1">
    <location>
        <begin position="7"/>
        <end position="26"/>
    </location>
</feature>
<gene>
    <name evidence="2" type="ORF">Pmani_032097</name>
</gene>